<evidence type="ECO:0000256" key="12">
    <source>
        <dbReference type="ARBA" id="ARBA00049117"/>
    </source>
</evidence>
<dbReference type="InterPro" id="IPR001806">
    <property type="entry name" value="Small_GTPase"/>
</dbReference>
<comment type="subcellular location">
    <subcellularLocation>
        <location evidence="1">Cell membrane</location>
        <topology evidence="1">Lipid-anchor</topology>
        <orientation evidence="1">Cytoplasmic side</orientation>
    </subcellularLocation>
</comment>
<evidence type="ECO:0000256" key="1">
    <source>
        <dbReference type="ARBA" id="ARBA00004342"/>
    </source>
</evidence>
<gene>
    <name evidence="13" type="ORF">DFJ43DRAFT_1000859</name>
</gene>
<dbReference type="SMART" id="SM00174">
    <property type="entry name" value="RHO"/>
    <property type="match status" value="1"/>
</dbReference>
<dbReference type="PANTHER" id="PTHR24070">
    <property type="entry name" value="RAS, DI-RAS, AND RHEB FAMILY MEMBERS OF SMALL GTPASE SUPERFAMILY"/>
    <property type="match status" value="1"/>
</dbReference>
<dbReference type="PRINTS" id="PR00449">
    <property type="entry name" value="RASTRNSFRMNG"/>
</dbReference>
<evidence type="ECO:0000313" key="14">
    <source>
        <dbReference type="Proteomes" id="UP001176059"/>
    </source>
</evidence>
<dbReference type="AlphaFoldDB" id="A0AA38MZ97"/>
<reference evidence="13" key="2">
    <citation type="journal article" date="2023" name="Proc. Natl. Acad. Sci. U.S.A.">
        <title>A global phylogenomic analysis of the shiitake genus Lentinula.</title>
        <authorList>
            <person name="Sierra-Patev S."/>
            <person name="Min B."/>
            <person name="Naranjo-Ortiz M."/>
            <person name="Looney B."/>
            <person name="Konkel Z."/>
            <person name="Slot J.C."/>
            <person name="Sakamoto Y."/>
            <person name="Steenwyk J.L."/>
            <person name="Rokas A."/>
            <person name="Carro J."/>
            <person name="Camarero S."/>
            <person name="Ferreira P."/>
            <person name="Molpeceres G."/>
            <person name="Ruiz-Duenas F.J."/>
            <person name="Serrano A."/>
            <person name="Henrissat B."/>
            <person name="Drula E."/>
            <person name="Hughes K.W."/>
            <person name="Mata J.L."/>
            <person name="Ishikawa N.K."/>
            <person name="Vargas-Isla R."/>
            <person name="Ushijima S."/>
            <person name="Smith C.A."/>
            <person name="Donoghue J."/>
            <person name="Ahrendt S."/>
            <person name="Andreopoulos W."/>
            <person name="He G."/>
            <person name="LaButti K."/>
            <person name="Lipzen A."/>
            <person name="Ng V."/>
            <person name="Riley R."/>
            <person name="Sandor L."/>
            <person name="Barry K."/>
            <person name="Martinez A.T."/>
            <person name="Xiao Y."/>
            <person name="Gibbons J.G."/>
            <person name="Terashima K."/>
            <person name="Grigoriev I.V."/>
            <person name="Hibbett D."/>
        </authorList>
    </citation>
    <scope>NUCLEOTIDE SEQUENCE</scope>
    <source>
        <strain evidence="13">ET3784</strain>
    </source>
</reference>
<proteinExistence type="inferred from homology"/>
<keyword evidence="2" id="KW-0488">Methylation</keyword>
<dbReference type="InterPro" id="IPR027417">
    <property type="entry name" value="P-loop_NTPase"/>
</dbReference>
<evidence type="ECO:0000313" key="13">
    <source>
        <dbReference type="EMBL" id="KAJ3729125.1"/>
    </source>
</evidence>
<evidence type="ECO:0000256" key="7">
    <source>
        <dbReference type="ARBA" id="ARBA00023134"/>
    </source>
</evidence>
<dbReference type="Pfam" id="PF00071">
    <property type="entry name" value="Ras"/>
    <property type="match status" value="1"/>
</dbReference>
<dbReference type="PROSITE" id="PS51419">
    <property type="entry name" value="RAB"/>
    <property type="match status" value="1"/>
</dbReference>
<dbReference type="NCBIfam" id="TIGR00231">
    <property type="entry name" value="small_GTP"/>
    <property type="match status" value="1"/>
</dbReference>
<dbReference type="InterPro" id="IPR005225">
    <property type="entry name" value="Small_GTP-bd"/>
</dbReference>
<evidence type="ECO:0000256" key="2">
    <source>
        <dbReference type="ARBA" id="ARBA00022481"/>
    </source>
</evidence>
<keyword evidence="3" id="KW-0479">Metal-binding</keyword>
<accession>A0AA38MZ97</accession>
<organism evidence="13 14">
    <name type="scientific">Lentinula guzmanii</name>
    <dbReference type="NCBI Taxonomy" id="2804957"/>
    <lineage>
        <taxon>Eukaryota</taxon>
        <taxon>Fungi</taxon>
        <taxon>Dikarya</taxon>
        <taxon>Basidiomycota</taxon>
        <taxon>Agaricomycotina</taxon>
        <taxon>Agaricomycetes</taxon>
        <taxon>Agaricomycetidae</taxon>
        <taxon>Agaricales</taxon>
        <taxon>Marasmiineae</taxon>
        <taxon>Omphalotaceae</taxon>
        <taxon>Lentinula</taxon>
    </lineage>
</organism>
<keyword evidence="6" id="KW-0460">Magnesium</keyword>
<dbReference type="GO" id="GO:0046872">
    <property type="term" value="F:metal ion binding"/>
    <property type="evidence" value="ECO:0007669"/>
    <property type="project" value="UniProtKB-KW"/>
</dbReference>
<keyword evidence="14" id="KW-1185">Reference proteome</keyword>
<comment type="caution">
    <text evidence="13">The sequence shown here is derived from an EMBL/GenBank/DDBJ whole genome shotgun (WGS) entry which is preliminary data.</text>
</comment>
<evidence type="ECO:0000256" key="8">
    <source>
        <dbReference type="ARBA" id="ARBA00023136"/>
    </source>
</evidence>
<evidence type="ECO:0000256" key="9">
    <source>
        <dbReference type="ARBA" id="ARBA00023288"/>
    </source>
</evidence>
<dbReference type="GO" id="GO:0003924">
    <property type="term" value="F:GTPase activity"/>
    <property type="evidence" value="ECO:0007669"/>
    <property type="project" value="InterPro"/>
</dbReference>
<comment type="catalytic activity">
    <reaction evidence="12">
        <text>GTP + H2O = GDP + phosphate + H(+)</text>
        <dbReference type="Rhea" id="RHEA:19669"/>
        <dbReference type="ChEBI" id="CHEBI:15377"/>
        <dbReference type="ChEBI" id="CHEBI:15378"/>
        <dbReference type="ChEBI" id="CHEBI:37565"/>
        <dbReference type="ChEBI" id="CHEBI:43474"/>
        <dbReference type="ChEBI" id="CHEBI:58189"/>
    </reaction>
    <physiologicalReaction direction="left-to-right" evidence="12">
        <dbReference type="Rhea" id="RHEA:19670"/>
    </physiologicalReaction>
</comment>
<evidence type="ECO:0000256" key="4">
    <source>
        <dbReference type="ARBA" id="ARBA00022741"/>
    </source>
</evidence>
<dbReference type="GO" id="GO:0005886">
    <property type="term" value="C:plasma membrane"/>
    <property type="evidence" value="ECO:0007669"/>
    <property type="project" value="UniProtKB-SubCell"/>
</dbReference>
<evidence type="ECO:0000256" key="6">
    <source>
        <dbReference type="ARBA" id="ARBA00022842"/>
    </source>
</evidence>
<dbReference type="Gene3D" id="3.40.50.300">
    <property type="entry name" value="P-loop containing nucleotide triphosphate hydrolases"/>
    <property type="match status" value="1"/>
</dbReference>
<sequence length="191" mass="21422">MPVEVKRRKIAVLGARSVGEQRPPSSSVKQFVEKQFIDSYYPTIERAYVKSIIYKGNEYVLEIFDTAGQDEFSPLKAQYAIGIHGYVLVYSIASSNSFEMVQILHDKIIDYCGVTDIPCVIVGAKSDLHSNRQVQFSELERVAEANNAACVETSAKDDVNVGRVFQLCVQEIERRLSNNQAVPQANRCLLQ</sequence>
<dbReference type="GO" id="GO:0007165">
    <property type="term" value="P:signal transduction"/>
    <property type="evidence" value="ECO:0007669"/>
    <property type="project" value="InterPro"/>
</dbReference>
<dbReference type="SUPFAM" id="SSF52540">
    <property type="entry name" value="P-loop containing nucleoside triphosphate hydrolases"/>
    <property type="match status" value="1"/>
</dbReference>
<keyword evidence="7" id="KW-0342">GTP-binding</keyword>
<keyword evidence="9" id="KW-0449">Lipoprotein</keyword>
<keyword evidence="4" id="KW-0547">Nucleotide-binding</keyword>
<keyword evidence="5" id="KW-0378">Hydrolase</keyword>
<dbReference type="SMART" id="SM00175">
    <property type="entry name" value="RAB"/>
    <property type="match status" value="1"/>
</dbReference>
<evidence type="ECO:0000256" key="3">
    <source>
        <dbReference type="ARBA" id="ARBA00022723"/>
    </source>
</evidence>
<dbReference type="EMBL" id="JANVFO010000037">
    <property type="protein sequence ID" value="KAJ3729125.1"/>
    <property type="molecule type" value="Genomic_DNA"/>
</dbReference>
<dbReference type="Proteomes" id="UP001176059">
    <property type="component" value="Unassembled WGS sequence"/>
</dbReference>
<evidence type="ECO:0000256" key="5">
    <source>
        <dbReference type="ARBA" id="ARBA00022801"/>
    </source>
</evidence>
<comment type="similarity">
    <text evidence="11">Belongs to the small GTPase superfamily. Rheb family.</text>
</comment>
<dbReference type="InterPro" id="IPR020849">
    <property type="entry name" value="Small_GTPase_Ras-type"/>
</dbReference>
<name>A0AA38MZ97_9AGAR</name>
<dbReference type="FunFam" id="3.40.50.300:FF:000273">
    <property type="entry name" value="GTP-binding protein Rheb homolog"/>
    <property type="match status" value="1"/>
</dbReference>
<evidence type="ECO:0000256" key="10">
    <source>
        <dbReference type="ARBA" id="ARBA00023289"/>
    </source>
</evidence>
<reference evidence="13" key="1">
    <citation type="submission" date="2022-08" db="EMBL/GenBank/DDBJ databases">
        <authorList>
            <consortium name="DOE Joint Genome Institute"/>
            <person name="Min B."/>
            <person name="Sierra-Patev S."/>
            <person name="Naranjo-Ortiz M."/>
            <person name="Looney B."/>
            <person name="Konkel Z."/>
            <person name="Slot J.C."/>
            <person name="Sakamoto Y."/>
            <person name="Steenwyk J.L."/>
            <person name="Rokas A."/>
            <person name="Carro J."/>
            <person name="Camarero S."/>
            <person name="Ferreira P."/>
            <person name="Molpeceres G."/>
            <person name="Ruiz-duenas F.J."/>
            <person name="Serrano A."/>
            <person name="Henrissat B."/>
            <person name="Drula E."/>
            <person name="Hughes K.W."/>
            <person name="Mata J.L."/>
            <person name="Ishikawa N.K."/>
            <person name="Vargas-Isla R."/>
            <person name="Ushijima S."/>
            <person name="Smith C.A."/>
            <person name="Ahrendt S."/>
            <person name="Andreopoulos W."/>
            <person name="He G."/>
            <person name="LaButti K."/>
            <person name="Lipzen A."/>
            <person name="Ng V."/>
            <person name="Riley R."/>
            <person name="Sandor L."/>
            <person name="Barry K."/>
            <person name="Martinez A.T."/>
            <person name="Xiao Y."/>
            <person name="Gibbons J.G."/>
            <person name="Terashima K."/>
            <person name="Hibbett D.S."/>
            <person name="Grigoriev I.V."/>
        </authorList>
    </citation>
    <scope>NUCLEOTIDE SEQUENCE</scope>
    <source>
        <strain evidence="13">ET3784</strain>
    </source>
</reference>
<dbReference type="GO" id="GO:0005525">
    <property type="term" value="F:GTP binding"/>
    <property type="evidence" value="ECO:0007669"/>
    <property type="project" value="UniProtKB-KW"/>
</dbReference>
<keyword evidence="8" id="KW-0472">Membrane</keyword>
<protein>
    <submittedName>
        <fullName evidence="13">Small GTPase superfamily</fullName>
    </submittedName>
</protein>
<keyword evidence="10" id="KW-0636">Prenylation</keyword>
<dbReference type="SMART" id="SM00173">
    <property type="entry name" value="RAS"/>
    <property type="match status" value="1"/>
</dbReference>
<evidence type="ECO:0000256" key="11">
    <source>
        <dbReference type="ARBA" id="ARBA00037969"/>
    </source>
</evidence>
<dbReference type="PROSITE" id="PS51421">
    <property type="entry name" value="RAS"/>
    <property type="match status" value="1"/>
</dbReference>